<keyword evidence="3" id="KW-1185">Reference proteome</keyword>
<organism evidence="2 3">
    <name type="scientific">Austropuccinia psidii MF-1</name>
    <dbReference type="NCBI Taxonomy" id="1389203"/>
    <lineage>
        <taxon>Eukaryota</taxon>
        <taxon>Fungi</taxon>
        <taxon>Dikarya</taxon>
        <taxon>Basidiomycota</taxon>
        <taxon>Pucciniomycotina</taxon>
        <taxon>Pucciniomycetes</taxon>
        <taxon>Pucciniales</taxon>
        <taxon>Sphaerophragmiaceae</taxon>
        <taxon>Austropuccinia</taxon>
    </lineage>
</organism>
<feature type="signal peptide" evidence="1">
    <location>
        <begin position="1"/>
        <end position="18"/>
    </location>
</feature>
<gene>
    <name evidence="2" type="ORF">O181_015639</name>
</gene>
<proteinExistence type="predicted"/>
<dbReference type="EMBL" id="AVOT02004279">
    <property type="protein sequence ID" value="MBW0475924.1"/>
    <property type="molecule type" value="Genomic_DNA"/>
</dbReference>
<comment type="caution">
    <text evidence="2">The sequence shown here is derived from an EMBL/GenBank/DDBJ whole genome shotgun (WGS) entry which is preliminary data.</text>
</comment>
<evidence type="ECO:0000313" key="2">
    <source>
        <dbReference type="EMBL" id="MBW0475924.1"/>
    </source>
</evidence>
<name>A0A9Q3C2D3_9BASI</name>
<dbReference type="Proteomes" id="UP000765509">
    <property type="component" value="Unassembled WGS sequence"/>
</dbReference>
<dbReference type="AlphaFoldDB" id="A0A9Q3C2D3"/>
<evidence type="ECO:0000313" key="3">
    <source>
        <dbReference type="Proteomes" id="UP000765509"/>
    </source>
</evidence>
<feature type="chain" id="PRO_5040282581" evidence="1">
    <location>
        <begin position="19"/>
        <end position="110"/>
    </location>
</feature>
<keyword evidence="1" id="KW-0732">Signal</keyword>
<evidence type="ECO:0000256" key="1">
    <source>
        <dbReference type="SAM" id="SignalP"/>
    </source>
</evidence>
<reference evidence="2" key="1">
    <citation type="submission" date="2021-03" db="EMBL/GenBank/DDBJ databases">
        <title>Draft genome sequence of rust myrtle Austropuccinia psidii MF-1, a brazilian biotype.</title>
        <authorList>
            <person name="Quecine M.C."/>
            <person name="Pachon D.M.R."/>
            <person name="Bonatelli M.L."/>
            <person name="Correr F.H."/>
            <person name="Franceschini L.M."/>
            <person name="Leite T.F."/>
            <person name="Margarido G.R.A."/>
            <person name="Almeida C.A."/>
            <person name="Ferrarezi J.A."/>
            <person name="Labate C.A."/>
        </authorList>
    </citation>
    <scope>NUCLEOTIDE SEQUENCE</scope>
    <source>
        <strain evidence="2">MF-1</strain>
    </source>
</reference>
<sequence>MNLFVFFYIFSSITASSSDSTISESSIEFQTSPAPSGSIAKEPIKGRAGEFNPFIGQNFFKIDVGLLLLELEVTNPFNQMDLDQEIQVINQKGKNVIPEERHKWRMPEIP</sequence>
<protein>
    <submittedName>
        <fullName evidence="2">Uncharacterized protein</fullName>
    </submittedName>
</protein>
<accession>A0A9Q3C2D3</accession>